<name>A0A0V8QGB2_9FIRM</name>
<dbReference type="Pfam" id="PF14203">
    <property type="entry name" value="TTRAP"/>
    <property type="match status" value="1"/>
</dbReference>
<keyword evidence="2" id="KW-1185">Reference proteome</keyword>
<organism evidence="1 2">
    <name type="scientific">Acetivibrio ethanolgignens</name>
    <dbReference type="NCBI Taxonomy" id="290052"/>
    <lineage>
        <taxon>Bacteria</taxon>
        <taxon>Bacillati</taxon>
        <taxon>Bacillota</taxon>
        <taxon>Clostridia</taxon>
        <taxon>Eubacteriales</taxon>
        <taxon>Oscillospiraceae</taxon>
        <taxon>Acetivibrio</taxon>
    </lineage>
</organism>
<accession>A0A0V8QGB2</accession>
<proteinExistence type="predicted"/>
<dbReference type="OrthoDB" id="9812392at2"/>
<comment type="caution">
    <text evidence="1">The sequence shown here is derived from an EMBL/GenBank/DDBJ whole genome shotgun (WGS) entry which is preliminary data.</text>
</comment>
<dbReference type="EMBL" id="LNAM01000133">
    <property type="protein sequence ID" value="KSV59459.1"/>
    <property type="molecule type" value="Genomic_DNA"/>
</dbReference>
<evidence type="ECO:0000313" key="1">
    <source>
        <dbReference type="EMBL" id="KSV59459.1"/>
    </source>
</evidence>
<dbReference type="InterPro" id="IPR041965">
    <property type="entry name" value="TTRAP_sf"/>
</dbReference>
<protein>
    <recommendedName>
        <fullName evidence="3">Tranposon-transfer assisting protein</fullName>
    </recommendedName>
</protein>
<dbReference type="AlphaFoldDB" id="A0A0V8QGB2"/>
<gene>
    <name evidence="1" type="ORF">ASU35_18200</name>
</gene>
<dbReference type="Proteomes" id="UP000054874">
    <property type="component" value="Unassembled WGS sequence"/>
</dbReference>
<dbReference type="Gene3D" id="1.10.10.1850">
    <property type="entry name" value="Sporulation protein-like"/>
    <property type="match status" value="1"/>
</dbReference>
<reference evidence="1 2" key="1">
    <citation type="submission" date="2015-11" db="EMBL/GenBank/DDBJ databases">
        <title>Butyribacter intestini gen. nov., sp. nov., a butyric acid-producing bacterium of the family Lachnospiraceae isolated from the human faeces.</title>
        <authorList>
            <person name="Zou Y."/>
            <person name="Xue W."/>
            <person name="Luo G."/>
            <person name="Lv M."/>
        </authorList>
    </citation>
    <scope>NUCLEOTIDE SEQUENCE [LARGE SCALE GENOMIC DNA]</scope>
    <source>
        <strain evidence="1 2">ACET-33324</strain>
    </source>
</reference>
<sequence>MNKFTVEEINFMCVFETQNRMKMMEEIRRIMPYIKDSDMEDLSRQVLRKLDGMTDKEFVENSLEAVEE</sequence>
<dbReference type="InterPro" id="IPR025468">
    <property type="entry name" value="TTRAP"/>
</dbReference>
<evidence type="ECO:0000313" key="2">
    <source>
        <dbReference type="Proteomes" id="UP000054874"/>
    </source>
</evidence>
<evidence type="ECO:0008006" key="3">
    <source>
        <dbReference type="Google" id="ProtNLM"/>
    </source>
</evidence>